<feature type="transmembrane region" description="Helical" evidence="16">
    <location>
        <begin position="215"/>
        <end position="236"/>
    </location>
</feature>
<keyword evidence="5 16" id="KW-0813">Transport</keyword>
<comment type="function">
    <text evidence="16">Core subunit of the mitochondrial membrane respiratory chain NADH dehydrogenase (Complex I) which catalyzes electron transfer from NADH through the respiratory chain, using ubiquinone as an electron acceptor. Essential for the catalytic activity and assembly of complex I.</text>
</comment>
<dbReference type="Pfam" id="PF00361">
    <property type="entry name" value="Proton_antipo_M"/>
    <property type="match status" value="1"/>
</dbReference>
<evidence type="ECO:0000256" key="8">
    <source>
        <dbReference type="ARBA" id="ARBA00022967"/>
    </source>
</evidence>
<evidence type="ECO:0000256" key="12">
    <source>
        <dbReference type="ARBA" id="ARBA00023075"/>
    </source>
</evidence>
<evidence type="ECO:0000256" key="15">
    <source>
        <dbReference type="ARBA" id="ARBA00049551"/>
    </source>
</evidence>
<evidence type="ECO:0000256" key="16">
    <source>
        <dbReference type="RuleBase" id="RU003297"/>
    </source>
</evidence>
<feature type="transmembrane region" description="Helical" evidence="16">
    <location>
        <begin position="90"/>
        <end position="108"/>
    </location>
</feature>
<feature type="transmembrane region" description="Helical" evidence="16">
    <location>
        <begin position="424"/>
        <end position="451"/>
    </location>
</feature>
<dbReference type="GO" id="GO:0003954">
    <property type="term" value="F:NADH dehydrogenase activity"/>
    <property type="evidence" value="ECO:0007669"/>
    <property type="project" value="TreeGrafter"/>
</dbReference>
<evidence type="ECO:0000256" key="6">
    <source>
        <dbReference type="ARBA" id="ARBA00022660"/>
    </source>
</evidence>
<feature type="transmembrane region" description="Helical" evidence="16">
    <location>
        <begin position="61"/>
        <end position="78"/>
    </location>
</feature>
<feature type="transmembrane region" description="Helical" evidence="16">
    <location>
        <begin position="146"/>
        <end position="162"/>
    </location>
</feature>
<evidence type="ECO:0000256" key="5">
    <source>
        <dbReference type="ARBA" id="ARBA00022448"/>
    </source>
</evidence>
<keyword evidence="13 16" id="KW-0496">Mitochondrion</keyword>
<protein>
    <recommendedName>
        <fullName evidence="4 16">NADH-ubiquinone oxidoreductase chain 4</fullName>
        <ecNumber evidence="3 16">7.1.1.2</ecNumber>
    </recommendedName>
</protein>
<evidence type="ECO:0000256" key="13">
    <source>
        <dbReference type="ARBA" id="ARBA00023128"/>
    </source>
</evidence>
<dbReference type="GO" id="GO:0031966">
    <property type="term" value="C:mitochondrial membrane"/>
    <property type="evidence" value="ECO:0007669"/>
    <property type="project" value="UniProtKB-SubCell"/>
</dbReference>
<evidence type="ECO:0000256" key="7">
    <source>
        <dbReference type="ARBA" id="ARBA00022692"/>
    </source>
</evidence>
<feature type="domain" description="NADH:quinone oxidoreductase/Mrp antiporter transmembrane" evidence="17">
    <location>
        <begin position="108"/>
        <end position="391"/>
    </location>
</feature>
<keyword evidence="6 16" id="KW-0679">Respiratory chain</keyword>
<geneLocation type="mitochondrion" evidence="18"/>
<keyword evidence="9 16" id="KW-0249">Electron transport</keyword>
<evidence type="ECO:0000256" key="14">
    <source>
        <dbReference type="ARBA" id="ARBA00023136"/>
    </source>
</evidence>
<feature type="transmembrane region" description="Helical" evidence="16">
    <location>
        <begin position="182"/>
        <end position="203"/>
    </location>
</feature>
<comment type="subcellular location">
    <subcellularLocation>
        <location evidence="1 16">Mitochondrion membrane</location>
        <topology evidence="1 16">Multi-pass membrane protein</topology>
    </subcellularLocation>
</comment>
<dbReference type="AlphaFoldDB" id="A0A8A3WLG6"/>
<evidence type="ECO:0000256" key="10">
    <source>
        <dbReference type="ARBA" id="ARBA00022989"/>
    </source>
</evidence>
<evidence type="ECO:0000256" key="9">
    <source>
        <dbReference type="ARBA" id="ARBA00022982"/>
    </source>
</evidence>
<dbReference type="InterPro" id="IPR003918">
    <property type="entry name" value="NADH_UbQ_OxRdtase"/>
</dbReference>
<keyword evidence="10 16" id="KW-1133">Transmembrane helix</keyword>
<dbReference type="InterPro" id="IPR001750">
    <property type="entry name" value="ND/Mrp_TM"/>
</dbReference>
<feature type="transmembrane region" description="Helical" evidence="16">
    <location>
        <begin position="114"/>
        <end position="134"/>
    </location>
</feature>
<keyword evidence="7 16" id="KW-0812">Transmembrane</keyword>
<evidence type="ECO:0000313" key="18">
    <source>
        <dbReference type="EMBL" id="QTA71651.1"/>
    </source>
</evidence>
<dbReference type="GO" id="GO:0042773">
    <property type="term" value="P:ATP synthesis coupled electron transport"/>
    <property type="evidence" value="ECO:0007669"/>
    <property type="project" value="InterPro"/>
</dbReference>
<proteinExistence type="inferred from homology"/>
<sequence>MFALFFSYLLSLLAVILRDYLGWWSGIWLCQVNTIVILEKSFMGLEIGCMSCNGSMYYDEVASGLIWLSGFVMSLSLVGVSEMAYLEGKLFFFVVALLFLVLGVCFGAESLLVFYILFEVSLIPTLCLICGWGYQPERLRAGKYMMLYTVGASLPLLGFVLFEVFKGGTSSFSLLYGFNETFLSWVMFACSLAAFLVKSPMYLVHSWLPKAHVEAPVAGSMFLAGVLLKLGGYGLLRFSMTFGLLSGVFLSSVVCLCLFGGVIASVVCCGQVDAKSLVAYSSVGHMSLVLGGLMSGSFWGLCGSNLLMLAHGLSSCGLFYLVGELYKVYSSRMLFVMRGMLGDLFGVNLWLAFMCGFNAAAPPSLSLVSEVILCISLVSHSIWFSVLVGMLGFLSCLYSWLLYCNTQIGNCPLWVRTFYQVGYCHTQGVICVSIVLPMVSMVVCGSLGKYLYLLKNFLSYDSVVGCWAYWGSFFFEKGCWNKYS</sequence>
<dbReference type="PRINTS" id="PR01437">
    <property type="entry name" value="NUOXDRDTASE4"/>
</dbReference>
<feature type="transmembrane region" description="Helical" evidence="16">
    <location>
        <begin position="306"/>
        <end position="329"/>
    </location>
</feature>
<feature type="transmembrane region" description="Helical" evidence="16">
    <location>
        <begin position="341"/>
        <end position="361"/>
    </location>
</feature>
<accession>A0A8A3WLG6</accession>
<dbReference type="PANTHER" id="PTHR43507">
    <property type="entry name" value="NADH-UBIQUINONE OXIDOREDUCTASE CHAIN 4"/>
    <property type="match status" value="1"/>
</dbReference>
<reference evidence="18" key="1">
    <citation type="journal article" date="2020" name="Zool. J. Linn. Soc.">
        <title>Mitogenomic phylogeny and fossil-calibrated mutation rates for all F- and M-type mtDNA genes of the largest freshwater mussel family, the Unionidae (Bivalvia).</title>
        <authorList>
            <person name="Zieritz A."/>
            <person name="Froufe E."/>
            <person name="Bolotov I."/>
            <person name="Goncalves D.V."/>
            <person name="Aldridge D.C."/>
            <person name="Bogan A.E."/>
            <person name="Gan H.M."/>
            <person name="Gomes-Dos-Santos A."/>
            <person name="Sousa R."/>
            <person name="Teixeira A."/>
            <person name="Varandas S."/>
            <person name="Zanatta D."/>
            <person name="Lopes-Lima M."/>
        </authorList>
    </citation>
    <scope>NUCLEOTIDE SEQUENCE</scope>
    <source>
        <strain evidence="18">Concon_M</strain>
    </source>
</reference>
<feature type="transmembrane region" description="Helical" evidence="16">
    <location>
        <begin position="277"/>
        <end position="300"/>
    </location>
</feature>
<evidence type="ECO:0000256" key="4">
    <source>
        <dbReference type="ARBA" id="ARBA00021006"/>
    </source>
</evidence>
<dbReference type="GO" id="GO:0008137">
    <property type="term" value="F:NADH dehydrogenase (ubiquinone) activity"/>
    <property type="evidence" value="ECO:0007669"/>
    <property type="project" value="UniProtKB-UniRule"/>
</dbReference>
<name>A0A8A3WLG6_9BIVA</name>
<keyword evidence="11 16" id="KW-0520">NAD</keyword>
<dbReference type="EC" id="7.1.1.2" evidence="3 16"/>
<keyword evidence="14 16" id="KW-0472">Membrane</keyword>
<keyword evidence="12 16" id="KW-0830">Ubiquinone</keyword>
<gene>
    <name evidence="18" type="primary">nad4</name>
</gene>
<evidence type="ECO:0000259" key="17">
    <source>
        <dbReference type="Pfam" id="PF00361"/>
    </source>
</evidence>
<dbReference type="GO" id="GO:0015990">
    <property type="term" value="P:electron transport coupled proton transport"/>
    <property type="evidence" value="ECO:0007669"/>
    <property type="project" value="TreeGrafter"/>
</dbReference>
<dbReference type="EMBL" id="MW242813">
    <property type="protein sequence ID" value="QTA71651.1"/>
    <property type="molecule type" value="Genomic_DNA"/>
</dbReference>
<dbReference type="PANTHER" id="PTHR43507:SF20">
    <property type="entry name" value="NADH-UBIQUINONE OXIDOREDUCTASE CHAIN 4"/>
    <property type="match status" value="1"/>
</dbReference>
<evidence type="ECO:0000256" key="11">
    <source>
        <dbReference type="ARBA" id="ARBA00023027"/>
    </source>
</evidence>
<evidence type="ECO:0000256" key="2">
    <source>
        <dbReference type="ARBA" id="ARBA00009025"/>
    </source>
</evidence>
<comment type="catalytic activity">
    <reaction evidence="15 16">
        <text>a ubiquinone + NADH + 5 H(+)(in) = a ubiquinol + NAD(+) + 4 H(+)(out)</text>
        <dbReference type="Rhea" id="RHEA:29091"/>
        <dbReference type="Rhea" id="RHEA-COMP:9565"/>
        <dbReference type="Rhea" id="RHEA-COMP:9566"/>
        <dbReference type="ChEBI" id="CHEBI:15378"/>
        <dbReference type="ChEBI" id="CHEBI:16389"/>
        <dbReference type="ChEBI" id="CHEBI:17976"/>
        <dbReference type="ChEBI" id="CHEBI:57540"/>
        <dbReference type="ChEBI" id="CHEBI:57945"/>
        <dbReference type="EC" id="7.1.1.2"/>
    </reaction>
</comment>
<feature type="transmembrane region" description="Helical" evidence="16">
    <location>
        <begin position="381"/>
        <end position="403"/>
    </location>
</feature>
<evidence type="ECO:0000256" key="1">
    <source>
        <dbReference type="ARBA" id="ARBA00004225"/>
    </source>
</evidence>
<comment type="similarity">
    <text evidence="2 16">Belongs to the complex I subunit 4 family.</text>
</comment>
<feature type="transmembrane region" description="Helical" evidence="16">
    <location>
        <begin position="457"/>
        <end position="475"/>
    </location>
</feature>
<evidence type="ECO:0000256" key="3">
    <source>
        <dbReference type="ARBA" id="ARBA00012944"/>
    </source>
</evidence>
<dbReference type="GO" id="GO:0048039">
    <property type="term" value="F:ubiquinone binding"/>
    <property type="evidence" value="ECO:0007669"/>
    <property type="project" value="TreeGrafter"/>
</dbReference>
<keyword evidence="8" id="KW-1278">Translocase</keyword>
<feature type="transmembrane region" description="Helical" evidence="16">
    <location>
        <begin position="248"/>
        <end position="270"/>
    </location>
</feature>
<organism evidence="18">
    <name type="scientific">Lens contradens</name>
    <dbReference type="NCBI Taxonomy" id="2771348"/>
    <lineage>
        <taxon>Eukaryota</taxon>
        <taxon>Metazoa</taxon>
        <taxon>Spiralia</taxon>
        <taxon>Lophotrochozoa</taxon>
        <taxon>Mollusca</taxon>
        <taxon>Bivalvia</taxon>
        <taxon>Autobranchia</taxon>
        <taxon>Heteroconchia</taxon>
        <taxon>Palaeoheterodonta</taxon>
        <taxon>Unionida</taxon>
        <taxon>Unionoidea</taxon>
        <taxon>Unionidae</taxon>
        <taxon>Unionidae incertae sedis</taxon>
        <taxon>Lens</taxon>
    </lineage>
</organism>